<dbReference type="InterPro" id="IPR021745">
    <property type="entry name" value="CbiG_mid"/>
</dbReference>
<proteinExistence type="predicted"/>
<keyword evidence="4" id="KW-0378">Hydrolase</keyword>
<gene>
    <name evidence="4" type="ORF">MFMK1_001610</name>
</gene>
<reference evidence="4 5" key="1">
    <citation type="submission" date="2023-04" db="EMBL/GenBank/DDBJ databases">
        <authorList>
            <person name="Hsu D."/>
        </authorList>
    </citation>
    <scope>NUCLEOTIDE SEQUENCE [LARGE SCALE GENOMIC DNA]</scope>
    <source>
        <strain evidence="4 5">MK1</strain>
    </source>
</reference>
<sequence>MKIAVVALTRGGCTLAGKIAEVKDCDVFVLNKRQDNSSLHPEYRTFASLKDLFPEILSQYRAVVLIMALGIVIRTIGPYLQGKDQDPAILVMDEAGRFVVSALSGHLGGANQLASQLAEKIGAEPVITTSTDVQGIVAIDELARQLGWKVEPMERLTEVNAALANGSSVSLVTDCDYLEGKTLGGYPVSKAKTRLELENSIKVLVTNKTGHQLKKPFLHLRPPNLYLGIGCRKGIHYQKIEGAVLETLEKNRLSISSIKQVGTCTVKKEEAALQYLARRLEVPIKYFTPKELGETIDQFSLTRSRAVKERIGVEGVCEPAAMREAPTPILVVAKTVFPGITVAVAAATSI</sequence>
<dbReference type="InterPro" id="IPR021744">
    <property type="entry name" value="CbiG_N"/>
</dbReference>
<protein>
    <submittedName>
        <fullName evidence="4">Cobalt-precorrin 5A hydrolase</fullName>
    </submittedName>
</protein>
<dbReference type="GO" id="GO:0016787">
    <property type="term" value="F:hydrolase activity"/>
    <property type="evidence" value="ECO:0007669"/>
    <property type="project" value="UniProtKB-KW"/>
</dbReference>
<dbReference type="Gene3D" id="3.40.50.11220">
    <property type="match status" value="1"/>
</dbReference>
<organism evidence="4 5">
    <name type="scientific">Metallumcola ferriviriculae</name>
    <dbReference type="NCBI Taxonomy" id="3039180"/>
    <lineage>
        <taxon>Bacteria</taxon>
        <taxon>Bacillati</taxon>
        <taxon>Bacillota</taxon>
        <taxon>Clostridia</taxon>
        <taxon>Neomoorellales</taxon>
        <taxon>Desulfitibacteraceae</taxon>
        <taxon>Metallumcola</taxon>
    </lineage>
</organism>
<dbReference type="Gene3D" id="3.30.420.180">
    <property type="entry name" value="CobE/GbiG C-terminal domain"/>
    <property type="match status" value="1"/>
</dbReference>
<dbReference type="Proteomes" id="UP001329915">
    <property type="component" value="Chromosome"/>
</dbReference>
<accession>A0AAU0ULZ4</accession>
<dbReference type="InterPro" id="IPR038029">
    <property type="entry name" value="GbiG_N_sf"/>
</dbReference>
<feature type="domain" description="CobE/GbiG C-terminal" evidence="1">
    <location>
        <begin position="225"/>
        <end position="345"/>
    </location>
</feature>
<dbReference type="Pfam" id="PF01890">
    <property type="entry name" value="CbiG_C"/>
    <property type="match status" value="1"/>
</dbReference>
<feature type="domain" description="Cobalamin synthesis G N-terminal" evidence="2">
    <location>
        <begin position="52"/>
        <end position="132"/>
    </location>
</feature>
<evidence type="ECO:0000259" key="2">
    <source>
        <dbReference type="Pfam" id="PF11760"/>
    </source>
</evidence>
<dbReference type="EMBL" id="CP121694">
    <property type="protein sequence ID" value="WRO21789.1"/>
    <property type="molecule type" value="Genomic_DNA"/>
</dbReference>
<dbReference type="SUPFAM" id="SSF159664">
    <property type="entry name" value="CobE/GbiG C-terminal domain-like"/>
    <property type="match status" value="1"/>
</dbReference>
<feature type="domain" description="Cobalamin biosynthesis central region" evidence="3">
    <location>
        <begin position="138"/>
        <end position="222"/>
    </location>
</feature>
<dbReference type="KEGG" id="dbc:MFMK1_001610"/>
<dbReference type="InterPro" id="IPR052553">
    <property type="entry name" value="CbiG_hydrolase"/>
</dbReference>
<evidence type="ECO:0000313" key="4">
    <source>
        <dbReference type="EMBL" id="WRO21789.1"/>
    </source>
</evidence>
<dbReference type="AlphaFoldDB" id="A0AAU0ULZ4"/>
<name>A0AAU0ULZ4_9FIRM</name>
<keyword evidence="5" id="KW-1185">Reference proteome</keyword>
<dbReference type="GO" id="GO:0009236">
    <property type="term" value="P:cobalamin biosynthetic process"/>
    <property type="evidence" value="ECO:0007669"/>
    <property type="project" value="InterPro"/>
</dbReference>
<evidence type="ECO:0000313" key="5">
    <source>
        <dbReference type="Proteomes" id="UP001329915"/>
    </source>
</evidence>
<evidence type="ECO:0000259" key="1">
    <source>
        <dbReference type="Pfam" id="PF01890"/>
    </source>
</evidence>
<dbReference type="RefSeq" id="WP_366924619.1">
    <property type="nucleotide sequence ID" value="NZ_CP121694.1"/>
</dbReference>
<dbReference type="InterPro" id="IPR002750">
    <property type="entry name" value="CobE/GbiG_C"/>
</dbReference>
<dbReference type="Pfam" id="PF11761">
    <property type="entry name" value="CbiG_mid"/>
    <property type="match status" value="1"/>
</dbReference>
<dbReference type="SUPFAM" id="SSF159672">
    <property type="entry name" value="CbiG N-terminal domain-like"/>
    <property type="match status" value="1"/>
</dbReference>
<dbReference type="InterPro" id="IPR036518">
    <property type="entry name" value="CobE/GbiG_C_sf"/>
</dbReference>
<dbReference type="PANTHER" id="PTHR37477">
    <property type="entry name" value="COBALT-PRECORRIN-5A HYDROLASE"/>
    <property type="match status" value="1"/>
</dbReference>
<dbReference type="PANTHER" id="PTHR37477:SF1">
    <property type="entry name" value="COBALT-PRECORRIN-5A HYDROLASE"/>
    <property type="match status" value="1"/>
</dbReference>
<dbReference type="Pfam" id="PF11760">
    <property type="entry name" value="CbiG_N"/>
    <property type="match status" value="1"/>
</dbReference>
<evidence type="ECO:0000259" key="3">
    <source>
        <dbReference type="Pfam" id="PF11761"/>
    </source>
</evidence>